<keyword evidence="2" id="KW-1185">Reference proteome</keyword>
<dbReference type="Proteomes" id="UP000249590">
    <property type="component" value="Unassembled WGS sequence"/>
</dbReference>
<evidence type="ECO:0000313" key="2">
    <source>
        <dbReference type="Proteomes" id="UP000249590"/>
    </source>
</evidence>
<evidence type="ECO:0000313" key="1">
    <source>
        <dbReference type="EMBL" id="RAH99424.1"/>
    </source>
</evidence>
<reference evidence="1 2" key="1">
    <citation type="submission" date="2018-05" db="EMBL/GenBank/DDBJ databases">
        <title>Acuticoccus sediminis sp. nov., isolated from deep-sea sediment of Indian Ocean.</title>
        <authorList>
            <person name="Liu X."/>
            <person name="Lai Q."/>
            <person name="Du Y."/>
            <person name="Sun F."/>
            <person name="Zhang X."/>
            <person name="Wang S."/>
            <person name="Shao Z."/>
        </authorList>
    </citation>
    <scope>NUCLEOTIDE SEQUENCE [LARGE SCALE GENOMIC DNA]</scope>
    <source>
        <strain evidence="1 2">PTG4-2</strain>
    </source>
</reference>
<dbReference type="AlphaFoldDB" id="A0A8B2NIR8"/>
<proteinExistence type="predicted"/>
<sequence>MVIGFAAVAIAVFYRLSANSARPNSEAVAIAVSPADLVSVSMGDGTIAFTIGGATPRVEVRRVSDGELVQTFALGTPAATPE</sequence>
<accession>A0A8B2NIR8</accession>
<protein>
    <submittedName>
        <fullName evidence="1">Uncharacterized protein</fullName>
    </submittedName>
</protein>
<comment type="caution">
    <text evidence="1">The sequence shown here is derived from an EMBL/GenBank/DDBJ whole genome shotgun (WGS) entry which is preliminary data.</text>
</comment>
<organism evidence="1 2">
    <name type="scientific">Acuticoccus sediminis</name>
    <dbReference type="NCBI Taxonomy" id="2184697"/>
    <lineage>
        <taxon>Bacteria</taxon>
        <taxon>Pseudomonadati</taxon>
        <taxon>Pseudomonadota</taxon>
        <taxon>Alphaproteobacteria</taxon>
        <taxon>Hyphomicrobiales</taxon>
        <taxon>Amorphaceae</taxon>
        <taxon>Acuticoccus</taxon>
    </lineage>
</organism>
<dbReference type="EMBL" id="QHHQ01000005">
    <property type="protein sequence ID" value="RAH99424.1"/>
    <property type="molecule type" value="Genomic_DNA"/>
</dbReference>
<name>A0A8B2NIR8_9HYPH</name>
<gene>
    <name evidence="1" type="ORF">DLJ53_23155</name>
</gene>